<gene>
    <name evidence="13" type="ORF">BCR44DRAFT_62443</name>
</gene>
<dbReference type="InterPro" id="IPR003439">
    <property type="entry name" value="ABC_transporter-like_ATP-bd"/>
</dbReference>
<dbReference type="GO" id="GO:0140359">
    <property type="term" value="F:ABC-type transporter activity"/>
    <property type="evidence" value="ECO:0007669"/>
    <property type="project" value="InterPro"/>
</dbReference>
<keyword evidence="2" id="KW-0813">Transport</keyword>
<keyword evidence="3 10" id="KW-0812">Transmembrane</keyword>
<feature type="transmembrane region" description="Helical" evidence="10">
    <location>
        <begin position="377"/>
        <end position="398"/>
    </location>
</feature>
<dbReference type="FunFam" id="3.40.50.300:FF:001473">
    <property type="entry name" value="ATP-binding cassette transporter"/>
    <property type="match status" value="1"/>
</dbReference>
<dbReference type="SUPFAM" id="SSF52540">
    <property type="entry name" value="P-loop containing nucleoside triphosphate hydrolases"/>
    <property type="match status" value="1"/>
</dbReference>
<evidence type="ECO:0000259" key="12">
    <source>
        <dbReference type="PROSITE" id="PS50893"/>
    </source>
</evidence>
<feature type="transmembrane region" description="Helical" evidence="10">
    <location>
        <begin position="971"/>
        <end position="990"/>
    </location>
</feature>
<evidence type="ECO:0000256" key="8">
    <source>
        <dbReference type="PROSITE-ProRule" id="PRU00076"/>
    </source>
</evidence>
<accession>A0A1Y2HBI3</accession>
<feature type="region of interest" description="Disordered" evidence="9">
    <location>
        <begin position="832"/>
        <end position="900"/>
    </location>
</feature>
<keyword evidence="5" id="KW-0067">ATP-binding</keyword>
<evidence type="ECO:0000256" key="3">
    <source>
        <dbReference type="ARBA" id="ARBA00022692"/>
    </source>
</evidence>
<keyword evidence="7 10" id="KW-0472">Membrane</keyword>
<dbReference type="InterPro" id="IPR050352">
    <property type="entry name" value="ABCG_transporters"/>
</dbReference>
<feature type="transmembrane region" description="Helical" evidence="10">
    <location>
        <begin position="1166"/>
        <end position="1183"/>
    </location>
</feature>
<dbReference type="EMBL" id="MCFL01000053">
    <property type="protein sequence ID" value="ORZ31938.1"/>
    <property type="molecule type" value="Genomic_DNA"/>
</dbReference>
<keyword evidence="14" id="KW-1185">Reference proteome</keyword>
<feature type="domain" description="ABC transporter" evidence="12">
    <location>
        <begin position="434"/>
        <end position="696"/>
    </location>
</feature>
<dbReference type="GO" id="GO:0016887">
    <property type="term" value="F:ATP hydrolysis activity"/>
    <property type="evidence" value="ECO:0007669"/>
    <property type="project" value="InterPro"/>
</dbReference>
<comment type="caution">
    <text evidence="8">Lacks conserved residue(s) required for the propagation of feature annotation.</text>
</comment>
<evidence type="ECO:0000256" key="10">
    <source>
        <dbReference type="SAM" id="Phobius"/>
    </source>
</evidence>
<keyword evidence="4" id="KW-0547">Nucleotide-binding</keyword>
<keyword evidence="8" id="KW-1015">Disulfide bond</keyword>
<dbReference type="InterPro" id="IPR000742">
    <property type="entry name" value="EGF"/>
</dbReference>
<evidence type="ECO:0000256" key="1">
    <source>
        <dbReference type="ARBA" id="ARBA00004141"/>
    </source>
</evidence>
<keyword evidence="6 10" id="KW-1133">Transmembrane helix</keyword>
<feature type="transmembrane region" description="Helical" evidence="10">
    <location>
        <begin position="934"/>
        <end position="955"/>
    </location>
</feature>
<evidence type="ECO:0000256" key="9">
    <source>
        <dbReference type="SAM" id="MobiDB-lite"/>
    </source>
</evidence>
<organism evidence="13 14">
    <name type="scientific">Catenaria anguillulae PL171</name>
    <dbReference type="NCBI Taxonomy" id="765915"/>
    <lineage>
        <taxon>Eukaryota</taxon>
        <taxon>Fungi</taxon>
        <taxon>Fungi incertae sedis</taxon>
        <taxon>Blastocladiomycota</taxon>
        <taxon>Blastocladiomycetes</taxon>
        <taxon>Blastocladiales</taxon>
        <taxon>Catenariaceae</taxon>
        <taxon>Catenaria</taxon>
    </lineage>
</organism>
<feature type="compositionally biased region" description="Low complexity" evidence="9">
    <location>
        <begin position="844"/>
        <end position="854"/>
    </location>
</feature>
<dbReference type="InterPro" id="IPR003593">
    <property type="entry name" value="AAA+_ATPase"/>
</dbReference>
<dbReference type="GO" id="GO:0005524">
    <property type="term" value="F:ATP binding"/>
    <property type="evidence" value="ECO:0007669"/>
    <property type="project" value="UniProtKB-KW"/>
</dbReference>
<dbReference type="PROSITE" id="PS50026">
    <property type="entry name" value="EGF_3"/>
    <property type="match status" value="1"/>
</dbReference>
<comment type="caution">
    <text evidence="13">The sequence shown here is derived from an EMBL/GenBank/DDBJ whole genome shotgun (WGS) entry which is preliminary data.</text>
</comment>
<dbReference type="Pfam" id="PF01061">
    <property type="entry name" value="ABC2_membrane"/>
    <property type="match status" value="1"/>
</dbReference>
<dbReference type="Gene3D" id="3.40.50.300">
    <property type="entry name" value="P-loop containing nucleotide triphosphate hydrolases"/>
    <property type="match status" value="1"/>
</dbReference>
<dbReference type="PROSITE" id="PS00022">
    <property type="entry name" value="EGF_1"/>
    <property type="match status" value="1"/>
</dbReference>
<dbReference type="InterPro" id="IPR043926">
    <property type="entry name" value="ABCG_dom"/>
</dbReference>
<dbReference type="PANTHER" id="PTHR48041">
    <property type="entry name" value="ABC TRANSPORTER G FAMILY MEMBER 28"/>
    <property type="match status" value="1"/>
</dbReference>
<feature type="region of interest" description="Disordered" evidence="9">
    <location>
        <begin position="715"/>
        <end position="804"/>
    </location>
</feature>
<feature type="domain" description="EGF-like" evidence="11">
    <location>
        <begin position="77"/>
        <end position="111"/>
    </location>
</feature>
<feature type="transmembrane region" description="Helical" evidence="10">
    <location>
        <begin position="1077"/>
        <end position="1096"/>
    </location>
</feature>
<dbReference type="InterPro" id="IPR013525">
    <property type="entry name" value="ABC2_TM"/>
</dbReference>
<dbReference type="Gene3D" id="2.10.25.10">
    <property type="entry name" value="Laminin"/>
    <property type="match status" value="1"/>
</dbReference>
<dbReference type="InterPro" id="IPR027417">
    <property type="entry name" value="P-loop_NTPase"/>
</dbReference>
<dbReference type="PANTHER" id="PTHR48041:SF2">
    <property type="entry name" value="ATP-DEPENDENT PERMEASE-RELATED"/>
    <property type="match status" value="1"/>
</dbReference>
<dbReference type="AlphaFoldDB" id="A0A1Y2HBI3"/>
<dbReference type="PROSITE" id="PS01186">
    <property type="entry name" value="EGF_2"/>
    <property type="match status" value="1"/>
</dbReference>
<evidence type="ECO:0000256" key="5">
    <source>
        <dbReference type="ARBA" id="ARBA00022840"/>
    </source>
</evidence>
<evidence type="ECO:0000313" key="14">
    <source>
        <dbReference type="Proteomes" id="UP000193411"/>
    </source>
</evidence>
<dbReference type="OrthoDB" id="66620at2759"/>
<protein>
    <recommendedName>
        <fullName evidence="15">ABC transporter domain-containing protein</fullName>
    </recommendedName>
</protein>
<feature type="transmembrane region" description="Helical" evidence="10">
    <location>
        <begin position="1047"/>
        <end position="1070"/>
    </location>
</feature>
<evidence type="ECO:0000256" key="4">
    <source>
        <dbReference type="ARBA" id="ARBA00022741"/>
    </source>
</evidence>
<proteinExistence type="predicted"/>
<sequence length="1189" mass="128212">MPKWVASTFAAASAPPARLSTLAAPAGKPLHVRRRAAPVSALASRLMADPIARSSPLLAAAIDPRLPDKDGKCPPCFNCLLPAFKCANFGTCSSFSGRCDCPTGFGGDDCSTPLCGSLPDDNSRRPPRQPPAETCSCPDGWSGINCNVCSTDSVCNALMPPGLNGTCYASPIAVQSNHAKCDVTNPKILTLLQGQHPQVSLSCNATGGTPPAPNSQLAFELAQQLQDDPNATPAPLARCGFQFWIAGDESFYCDLDQCVGTISTDNATSYDCRKIRCECMPGRMLCGKDGSVDIRDFLTEEVKGPGKLKCSAPPTDPIGSTPRMCEFTEPAMDDLISQLLGDTSIQLRCSSGECLHVSQIPGYGSSRPQNPDSGSTLVFALLTTACLLIVFCVVMAFLRNHWKASRRRPELANTHALTQAELDKLMADHVPATLAFRDIQYRIPLPRSSTNASSTSSPASAQHPAEYIQILHGIDGLVRPGEMLAIMGGSGAGKSTCLDILARRNKSGEVSGHITVNGRELDPREFRQMCGYVDQEDTLMSTLTVEETILYSALLRLPKDMSYEAKCSRVRDTMVELGILHIAKSRIGDATLRGISGGEKRRVSIACELVTSPSILFLDEPTSGLDSYNAHNVIECLRNLARNYNRTIILTIHQPRSDIFSMFDGLLLLSRGHTVYSGPAQTAVHHFTDIGFQCPLGYNIADYLIDITVGFNAPDRQGDGQPGDEAPPLVIVDPMGSSARPHTPGDAPTTFAAPIPSRPSLEQDSETEVAAHLASGATPLRRPRVTSSNALRSPILQRPQSPASRHLARLASGFLESRAGADLQAALLEASQSLPTSPAPTTPATPARGPTPTAMNAAEVGMGPAALNDGEDSDADAQRPLLGSNSNASEGARRRLSRNTRRDLRAMAAQRAPLGTQFRILADRTFKNLYRNPYLLLTHYAMAVVVAVLCGLLFWRVTADIAGFQNRMGCFFFVCALFGFSCLSSLQTFATERVLFTRERANGYYSPVTYFSAKVLCDLLPLRVVPPILLGCIIYNMVGLIDSYSVFLKFVLVLVLFNVTAAALCLLVSLAIRETPVASLVASLAMLFSMLFGGLLLNKDSIPTALSWLKHLSFFNYALEALVVNELKDLQLTENKYGLQIEVPAAVILSTFGFNAQAYWADVYKLIGMSSGFLVVGFLVLHFKVKERR</sequence>
<name>A0A1Y2HBI3_9FUNG</name>
<dbReference type="GO" id="GO:0016020">
    <property type="term" value="C:membrane"/>
    <property type="evidence" value="ECO:0007669"/>
    <property type="project" value="UniProtKB-SubCell"/>
</dbReference>
<feature type="transmembrane region" description="Helical" evidence="10">
    <location>
        <begin position="1020"/>
        <end position="1041"/>
    </location>
</feature>
<comment type="subcellular location">
    <subcellularLocation>
        <location evidence="1">Membrane</location>
        <topology evidence="1">Multi-pass membrane protein</topology>
    </subcellularLocation>
</comment>
<keyword evidence="8" id="KW-0245">EGF-like domain</keyword>
<dbReference type="InterPro" id="IPR017871">
    <property type="entry name" value="ABC_transporter-like_CS"/>
</dbReference>
<evidence type="ECO:0000313" key="13">
    <source>
        <dbReference type="EMBL" id="ORZ31938.1"/>
    </source>
</evidence>
<dbReference type="PROSITE" id="PS50893">
    <property type="entry name" value="ABC_TRANSPORTER_2"/>
    <property type="match status" value="1"/>
</dbReference>
<dbReference type="STRING" id="765915.A0A1Y2HBI3"/>
<dbReference type="SMART" id="SM00382">
    <property type="entry name" value="AAA"/>
    <property type="match status" value="1"/>
</dbReference>
<dbReference type="PROSITE" id="PS00211">
    <property type="entry name" value="ABC_TRANSPORTER_1"/>
    <property type="match status" value="1"/>
</dbReference>
<evidence type="ECO:0000256" key="6">
    <source>
        <dbReference type="ARBA" id="ARBA00022989"/>
    </source>
</evidence>
<evidence type="ECO:0000259" key="11">
    <source>
        <dbReference type="PROSITE" id="PS50026"/>
    </source>
</evidence>
<evidence type="ECO:0000256" key="7">
    <source>
        <dbReference type="ARBA" id="ARBA00023136"/>
    </source>
</evidence>
<evidence type="ECO:0008006" key="15">
    <source>
        <dbReference type="Google" id="ProtNLM"/>
    </source>
</evidence>
<dbReference type="Proteomes" id="UP000193411">
    <property type="component" value="Unassembled WGS sequence"/>
</dbReference>
<dbReference type="Pfam" id="PF00005">
    <property type="entry name" value="ABC_tran"/>
    <property type="match status" value="1"/>
</dbReference>
<evidence type="ECO:0000256" key="2">
    <source>
        <dbReference type="ARBA" id="ARBA00022448"/>
    </source>
</evidence>
<feature type="disulfide bond" evidence="8">
    <location>
        <begin position="101"/>
        <end position="110"/>
    </location>
</feature>
<reference evidence="13 14" key="1">
    <citation type="submission" date="2016-07" db="EMBL/GenBank/DDBJ databases">
        <title>Pervasive Adenine N6-methylation of Active Genes in Fungi.</title>
        <authorList>
            <consortium name="DOE Joint Genome Institute"/>
            <person name="Mondo S.J."/>
            <person name="Dannebaum R.O."/>
            <person name="Kuo R.C."/>
            <person name="Labutti K."/>
            <person name="Haridas S."/>
            <person name="Kuo A."/>
            <person name="Salamov A."/>
            <person name="Ahrendt S.R."/>
            <person name="Lipzen A."/>
            <person name="Sullivan W."/>
            <person name="Andreopoulos W.B."/>
            <person name="Clum A."/>
            <person name="Lindquist E."/>
            <person name="Daum C."/>
            <person name="Ramamoorthy G.K."/>
            <person name="Gryganskyi A."/>
            <person name="Culley D."/>
            <person name="Magnuson J.K."/>
            <person name="James T.Y."/>
            <person name="O'Malley M.A."/>
            <person name="Stajich J.E."/>
            <person name="Spatafora J.W."/>
            <person name="Visel A."/>
            <person name="Grigoriev I.V."/>
        </authorList>
    </citation>
    <scope>NUCLEOTIDE SEQUENCE [LARGE SCALE GENOMIC DNA]</scope>
    <source>
        <strain evidence="13 14">PL171</strain>
    </source>
</reference>
<dbReference type="Pfam" id="PF19055">
    <property type="entry name" value="ABC2_membrane_7"/>
    <property type="match status" value="1"/>
</dbReference>